<evidence type="ECO:0000313" key="3">
    <source>
        <dbReference type="Proteomes" id="UP001183390"/>
    </source>
</evidence>
<keyword evidence="3" id="KW-1185">Reference proteome</keyword>
<proteinExistence type="predicted"/>
<dbReference type="Proteomes" id="UP001183390">
    <property type="component" value="Unassembled WGS sequence"/>
</dbReference>
<reference evidence="3" key="1">
    <citation type="submission" date="2023-07" db="EMBL/GenBank/DDBJ databases">
        <title>30 novel species of actinomycetes from the DSMZ collection.</title>
        <authorList>
            <person name="Nouioui I."/>
        </authorList>
    </citation>
    <scope>NUCLEOTIDE SEQUENCE [LARGE SCALE GENOMIC DNA]</scope>
    <source>
        <strain evidence="3">DSM 44743</strain>
    </source>
</reference>
<organism evidence="2 3">
    <name type="scientific">Nocardiopsis lambiniae</name>
    <dbReference type="NCBI Taxonomy" id="3075539"/>
    <lineage>
        <taxon>Bacteria</taxon>
        <taxon>Bacillati</taxon>
        <taxon>Actinomycetota</taxon>
        <taxon>Actinomycetes</taxon>
        <taxon>Streptosporangiales</taxon>
        <taxon>Nocardiopsidaceae</taxon>
        <taxon>Nocardiopsis</taxon>
    </lineage>
</organism>
<feature type="region of interest" description="Disordered" evidence="1">
    <location>
        <begin position="125"/>
        <end position="149"/>
    </location>
</feature>
<gene>
    <name evidence="2" type="ORF">RM479_04155</name>
</gene>
<feature type="compositionally biased region" description="Basic residues" evidence="1">
    <location>
        <begin position="140"/>
        <end position="149"/>
    </location>
</feature>
<evidence type="ECO:0000313" key="2">
    <source>
        <dbReference type="EMBL" id="MDT0327598.1"/>
    </source>
</evidence>
<dbReference type="RefSeq" id="WP_311510353.1">
    <property type="nucleotide sequence ID" value="NZ_JAVREP010000001.1"/>
</dbReference>
<evidence type="ECO:0000256" key="1">
    <source>
        <dbReference type="SAM" id="MobiDB-lite"/>
    </source>
</evidence>
<sequence length="149" mass="17150">MTPRDPLISERSLLVRTLRPIVPGPSPDAVVRDVTAVYPWGADLTDPDVRITRMAPRVALPPGTPLRGLPVLARRKAVPHRDRARYALMRAEGREVFPVTVHPLRRRTVELSAWIRDASEARGWTRSPEEREVTRERVRAYRRRSPRLR</sequence>
<name>A0ABU2M4U2_9ACTN</name>
<comment type="caution">
    <text evidence="2">The sequence shown here is derived from an EMBL/GenBank/DDBJ whole genome shotgun (WGS) entry which is preliminary data.</text>
</comment>
<protein>
    <submittedName>
        <fullName evidence="2">Uncharacterized protein</fullName>
    </submittedName>
</protein>
<accession>A0ABU2M4U2</accession>
<feature type="compositionally biased region" description="Basic and acidic residues" evidence="1">
    <location>
        <begin position="127"/>
        <end position="139"/>
    </location>
</feature>
<dbReference type="EMBL" id="JAVREP010000001">
    <property type="protein sequence ID" value="MDT0327598.1"/>
    <property type="molecule type" value="Genomic_DNA"/>
</dbReference>